<protein>
    <submittedName>
        <fullName evidence="1">Uncharacterized protein</fullName>
    </submittedName>
</protein>
<proteinExistence type="predicted"/>
<keyword evidence="2" id="KW-1185">Reference proteome</keyword>
<accession>A0AAV4N5J7</accession>
<comment type="caution">
    <text evidence="1">The sequence shown here is derived from an EMBL/GenBank/DDBJ whole genome shotgun (WGS) entry which is preliminary data.</text>
</comment>
<dbReference type="AlphaFoldDB" id="A0AAV4N5J7"/>
<evidence type="ECO:0000313" key="1">
    <source>
        <dbReference type="EMBL" id="GIX79726.1"/>
    </source>
</evidence>
<gene>
    <name evidence="1" type="ORF">CEXT_235881</name>
</gene>
<organism evidence="1 2">
    <name type="scientific">Caerostris extrusa</name>
    <name type="common">Bark spider</name>
    <name type="synonym">Caerostris bankana</name>
    <dbReference type="NCBI Taxonomy" id="172846"/>
    <lineage>
        <taxon>Eukaryota</taxon>
        <taxon>Metazoa</taxon>
        <taxon>Ecdysozoa</taxon>
        <taxon>Arthropoda</taxon>
        <taxon>Chelicerata</taxon>
        <taxon>Arachnida</taxon>
        <taxon>Araneae</taxon>
        <taxon>Araneomorphae</taxon>
        <taxon>Entelegynae</taxon>
        <taxon>Araneoidea</taxon>
        <taxon>Araneidae</taxon>
        <taxon>Caerostris</taxon>
    </lineage>
</organism>
<dbReference type="EMBL" id="BPLR01002965">
    <property type="protein sequence ID" value="GIX79726.1"/>
    <property type="molecule type" value="Genomic_DNA"/>
</dbReference>
<evidence type="ECO:0000313" key="2">
    <source>
        <dbReference type="Proteomes" id="UP001054945"/>
    </source>
</evidence>
<sequence>MKASIRKVRKEEEREVCLKRYKCKTAVRNGKYRFSSLSYLETSNSGDGVEGLEWEFPFCLSSRVKVRKRNFNEEKEREKYKENLSHSSRQGTHCFFSLPLIEFRRYF</sequence>
<reference evidence="1 2" key="1">
    <citation type="submission" date="2021-06" db="EMBL/GenBank/DDBJ databases">
        <title>Caerostris extrusa draft genome.</title>
        <authorList>
            <person name="Kono N."/>
            <person name="Arakawa K."/>
        </authorList>
    </citation>
    <scope>NUCLEOTIDE SEQUENCE [LARGE SCALE GENOMIC DNA]</scope>
</reference>
<name>A0AAV4N5J7_CAEEX</name>
<dbReference type="Proteomes" id="UP001054945">
    <property type="component" value="Unassembled WGS sequence"/>
</dbReference>